<organism evidence="2 3">
    <name type="scientific">Limosilactobacillus reuteri subsp. rodentium (strain DSM 17509 / CIP 109821 / 100-23)</name>
    <name type="common">Lactobacillus reuteri</name>
    <dbReference type="NCBI Taxonomy" id="349123"/>
    <lineage>
        <taxon>Bacteria</taxon>
        <taxon>Bacillati</taxon>
        <taxon>Bacillota</taxon>
        <taxon>Bacilli</taxon>
        <taxon>Lactobacillales</taxon>
        <taxon>Lactobacillaceae</taxon>
        <taxon>Limosilactobacillus</taxon>
    </lineage>
</organism>
<feature type="transmembrane region" description="Helical" evidence="1">
    <location>
        <begin position="21"/>
        <end position="42"/>
    </location>
</feature>
<proteinExistence type="predicted"/>
<feature type="transmembrane region" description="Helical" evidence="1">
    <location>
        <begin position="335"/>
        <end position="352"/>
    </location>
</feature>
<reference evidence="3" key="1">
    <citation type="submission" date="2008-06" db="EMBL/GenBank/DDBJ databases">
        <title>Permanent draft sequence of Lactobacillus reuteri 100-23.</title>
        <authorList>
            <consortium name="US DOE Joint Genome Institute"/>
            <person name="Copeland A."/>
            <person name="Lucas S."/>
            <person name="Lapidus A."/>
            <person name="Barry K."/>
            <person name="Detter J.C."/>
            <person name="Glavina del Rio T."/>
            <person name="Hammon N."/>
            <person name="Israni S."/>
            <person name="Dalin E."/>
            <person name="Tice H."/>
            <person name="Pitluck S."/>
            <person name="Sun H."/>
            <person name="Schmutz J."/>
            <person name="Larimer F."/>
            <person name="Land M."/>
            <person name="Hauser L."/>
            <person name="Walter J."/>
            <person name="Heng N.C.K."/>
            <person name="Tannock G.W."/>
            <person name="Richardson P."/>
        </authorList>
    </citation>
    <scope>NUCLEOTIDE SEQUENCE [LARGE SCALE GENOMIC DNA]</scope>
    <source>
        <strain evidence="3">DSM 17509 / CIP 109821 / 100-23</strain>
    </source>
</reference>
<name>B3XL37_LIMR1</name>
<keyword evidence="1" id="KW-1133">Transmembrane helix</keyword>
<feature type="transmembrane region" description="Helical" evidence="1">
    <location>
        <begin position="165"/>
        <end position="187"/>
    </location>
</feature>
<comment type="caution">
    <text evidence="2">The sequence shown here is derived from an EMBL/GenBank/DDBJ whole genome shotgun (WGS) entry which is preliminary data.</text>
</comment>
<feature type="transmembrane region" description="Helical" evidence="1">
    <location>
        <begin position="208"/>
        <end position="228"/>
    </location>
</feature>
<feature type="transmembrane region" description="Helical" evidence="1">
    <location>
        <begin position="248"/>
        <end position="267"/>
    </location>
</feature>
<dbReference type="Proteomes" id="UP000003853">
    <property type="component" value="Unassembled WGS sequence"/>
</dbReference>
<evidence type="ECO:0000313" key="3">
    <source>
        <dbReference type="Proteomes" id="UP000003853"/>
    </source>
</evidence>
<feature type="transmembrane region" description="Helical" evidence="1">
    <location>
        <begin position="48"/>
        <end position="65"/>
    </location>
</feature>
<protein>
    <submittedName>
        <fullName evidence="2">Uncharacterized protein</fullName>
    </submittedName>
</protein>
<evidence type="ECO:0000256" key="1">
    <source>
        <dbReference type="SAM" id="Phobius"/>
    </source>
</evidence>
<feature type="transmembrane region" description="Helical" evidence="1">
    <location>
        <begin position="358"/>
        <end position="383"/>
    </location>
</feature>
<sequence length="397" mass="44298">MRVTSRKKSDFLVNPQAYFNIKNFVISILLGASFSSFINLSIYSHMNLFLLCMLAALIIGPLAFIKNVNYHFLATIISGTVGVFLYVTSMYFGSNLDVLTGVVMGLVAGLAISYILISGTSIKETSLDFICAILVTLFMTLFPILILDIINALNSDFVTYSSFTFALIGVIRFLPSLVGIGFGIYLLATVKNEQQPRKIVKSNLKSQVLVPSIIIGLTYGASNGFFARHYLKNLLDGFDSFDLDQIEFIMWELTIASVALILIFTLFYKHQLTQNKVPFIFSVVGSLMLIWGIYNIYNYSNEVAVYVIGFAFGLVFMPFMINLMKYYTRTNGTDITNNVISLCAMIIAYLLVDNLIQYLSSLLILVVALAVVNIVICVLVWLFEGKESASSVFKFEE</sequence>
<gene>
    <name evidence="2" type="ORF">Lreu23DRAFT_3757</name>
</gene>
<feature type="transmembrane region" description="Helical" evidence="1">
    <location>
        <begin position="72"/>
        <end position="92"/>
    </location>
</feature>
<evidence type="ECO:0000313" key="2">
    <source>
        <dbReference type="EMBL" id="EDX42244.1"/>
    </source>
</evidence>
<keyword evidence="1" id="KW-0812">Transmembrane</keyword>
<dbReference type="AlphaFoldDB" id="B3XL37"/>
<feature type="transmembrane region" description="Helical" evidence="1">
    <location>
        <begin position="279"/>
        <end position="297"/>
    </location>
</feature>
<dbReference type="EMBL" id="AAPZ02000001">
    <property type="protein sequence ID" value="EDX42244.1"/>
    <property type="molecule type" value="Genomic_DNA"/>
</dbReference>
<feature type="transmembrane region" description="Helical" evidence="1">
    <location>
        <begin position="303"/>
        <end position="323"/>
    </location>
</feature>
<feature type="transmembrane region" description="Helical" evidence="1">
    <location>
        <begin position="98"/>
        <end position="117"/>
    </location>
</feature>
<dbReference type="PATRIC" id="fig|349123.13.peg.765"/>
<keyword evidence="1" id="KW-0472">Membrane</keyword>
<accession>B3XL37</accession>
<feature type="transmembrane region" description="Helical" evidence="1">
    <location>
        <begin position="129"/>
        <end position="153"/>
    </location>
</feature>